<organism evidence="1 2">
    <name type="scientific">Dichomitus squalens</name>
    <dbReference type="NCBI Taxonomy" id="114155"/>
    <lineage>
        <taxon>Eukaryota</taxon>
        <taxon>Fungi</taxon>
        <taxon>Dikarya</taxon>
        <taxon>Basidiomycota</taxon>
        <taxon>Agaricomycotina</taxon>
        <taxon>Agaricomycetes</taxon>
        <taxon>Polyporales</taxon>
        <taxon>Polyporaceae</taxon>
        <taxon>Dichomitus</taxon>
    </lineage>
</organism>
<dbReference type="Proteomes" id="UP000292082">
    <property type="component" value="Unassembled WGS sequence"/>
</dbReference>
<protein>
    <submittedName>
        <fullName evidence="1">Uncharacterized protein</fullName>
    </submittedName>
</protein>
<evidence type="ECO:0000313" key="1">
    <source>
        <dbReference type="EMBL" id="TBU59609.1"/>
    </source>
</evidence>
<gene>
    <name evidence="1" type="ORF">BD310DRAFT_924620</name>
</gene>
<dbReference type="AlphaFoldDB" id="A0A4Q9PYB5"/>
<sequence length="51" mass="5794">MGGWCSTPVRHIFCISALVALDYSLTCIHIRTHCLYLYPSFVQYLVVIECG</sequence>
<proteinExistence type="predicted"/>
<name>A0A4Q9PYB5_9APHY</name>
<keyword evidence="2" id="KW-1185">Reference proteome</keyword>
<evidence type="ECO:0000313" key="2">
    <source>
        <dbReference type="Proteomes" id="UP000292082"/>
    </source>
</evidence>
<reference evidence="1 2" key="1">
    <citation type="submission" date="2019-01" db="EMBL/GenBank/DDBJ databases">
        <title>Draft genome sequences of three monokaryotic isolates of the white-rot basidiomycete fungus Dichomitus squalens.</title>
        <authorList>
            <consortium name="DOE Joint Genome Institute"/>
            <person name="Lopez S.C."/>
            <person name="Andreopoulos B."/>
            <person name="Pangilinan J."/>
            <person name="Lipzen A."/>
            <person name="Riley R."/>
            <person name="Ahrendt S."/>
            <person name="Ng V."/>
            <person name="Barry K."/>
            <person name="Daum C."/>
            <person name="Grigoriev I.V."/>
            <person name="Hilden K.S."/>
            <person name="Makela M.R."/>
            <person name="de Vries R.P."/>
        </authorList>
    </citation>
    <scope>NUCLEOTIDE SEQUENCE [LARGE SCALE GENOMIC DNA]</scope>
    <source>
        <strain evidence="1 2">CBS 464.89</strain>
    </source>
</reference>
<dbReference type="EMBL" id="ML145112">
    <property type="protein sequence ID" value="TBU59609.1"/>
    <property type="molecule type" value="Genomic_DNA"/>
</dbReference>
<accession>A0A4Q9PYB5</accession>